<organism evidence="1">
    <name type="scientific">Rosellinia necatrix</name>
    <name type="common">White root-rot fungus</name>
    <dbReference type="NCBI Taxonomy" id="77044"/>
    <lineage>
        <taxon>Eukaryota</taxon>
        <taxon>Fungi</taxon>
        <taxon>Dikarya</taxon>
        <taxon>Ascomycota</taxon>
        <taxon>Pezizomycotina</taxon>
        <taxon>Sordariomycetes</taxon>
        <taxon>Xylariomycetidae</taxon>
        <taxon>Xylariales</taxon>
        <taxon>Xylariaceae</taxon>
        <taxon>Rosellinia</taxon>
    </lineage>
</organism>
<dbReference type="EMBL" id="DF977490">
    <property type="protein sequence ID" value="GAW26716.1"/>
    <property type="molecule type" value="Genomic_DNA"/>
</dbReference>
<sequence>MPFLREMRAAAVFQIGRGPEHRRPLGCQGWPIADRPPPTTNDLHLTTIIVAFLVYHEGATQVARARQSNRAAG</sequence>
<reference evidence="1" key="1">
    <citation type="submission" date="2016-03" db="EMBL/GenBank/DDBJ databases">
        <title>Draft genome sequence of Rosellinia necatrix.</title>
        <authorList>
            <person name="Kanematsu S."/>
        </authorList>
    </citation>
    <scope>NUCLEOTIDE SEQUENCE [LARGE SCALE GENOMIC DNA]</scope>
    <source>
        <strain evidence="1">W97</strain>
    </source>
</reference>
<gene>
    <name evidence="1" type="ORF">SAMD00023353_4500310</name>
</gene>
<evidence type="ECO:0000313" key="2">
    <source>
        <dbReference type="Proteomes" id="UP000054516"/>
    </source>
</evidence>
<proteinExistence type="predicted"/>
<dbReference type="Proteomes" id="UP000054516">
    <property type="component" value="Unassembled WGS sequence"/>
</dbReference>
<accession>A0A1S8A9B4</accession>
<protein>
    <submittedName>
        <fullName evidence="1">Uncharacterized protein</fullName>
    </submittedName>
</protein>
<dbReference type="AlphaFoldDB" id="A0A1S8A9B4"/>
<name>A0A1S8A9B4_ROSNE</name>
<evidence type="ECO:0000313" key="1">
    <source>
        <dbReference type="EMBL" id="GAW26716.1"/>
    </source>
</evidence>
<keyword evidence="2" id="KW-1185">Reference proteome</keyword>